<dbReference type="Pfam" id="PF16732">
    <property type="entry name" value="ComP_DUS"/>
    <property type="match status" value="1"/>
</dbReference>
<organism evidence="2 3">
    <name type="scientific">Parahaliea maris</name>
    <dbReference type="NCBI Taxonomy" id="2716870"/>
    <lineage>
        <taxon>Bacteria</taxon>
        <taxon>Pseudomonadati</taxon>
        <taxon>Pseudomonadota</taxon>
        <taxon>Gammaproteobacteria</taxon>
        <taxon>Cellvibrionales</taxon>
        <taxon>Halieaceae</taxon>
        <taxon>Parahaliea</taxon>
    </lineage>
</organism>
<dbReference type="Pfam" id="PF07963">
    <property type="entry name" value="N_methyl"/>
    <property type="match status" value="1"/>
</dbReference>
<proteinExistence type="predicted"/>
<dbReference type="RefSeq" id="WP_148069653.1">
    <property type="nucleotide sequence ID" value="NZ_VRZA01000006.1"/>
</dbReference>
<dbReference type="PANTHER" id="PTHR30093:SF47">
    <property type="entry name" value="TYPE IV PILUS NON-CORE MINOR PILIN PILE"/>
    <property type="match status" value="1"/>
</dbReference>
<dbReference type="InterPro" id="IPR045584">
    <property type="entry name" value="Pilin-like"/>
</dbReference>
<evidence type="ECO:0000313" key="3">
    <source>
        <dbReference type="Proteomes" id="UP000321039"/>
    </source>
</evidence>
<keyword evidence="1" id="KW-1133">Transmembrane helix</keyword>
<feature type="transmembrane region" description="Helical" evidence="1">
    <location>
        <begin position="6"/>
        <end position="31"/>
    </location>
</feature>
<dbReference type="InterPro" id="IPR031982">
    <property type="entry name" value="PilE-like"/>
</dbReference>
<dbReference type="Proteomes" id="UP000321039">
    <property type="component" value="Unassembled WGS sequence"/>
</dbReference>
<sequence>MRRVESGFTLIEMMIVVVIVSILMLVALPAYQDSVIRAKRSAARTALSEIMSRQEQFFINNKSYATTLAELGLPASYFVNENAETATSTADRVYQIALVLDSGVFDAATATPQNTQTKDTRCATYTLNVTGAKSNSGGGSVTECW</sequence>
<dbReference type="GO" id="GO:0043683">
    <property type="term" value="P:type IV pilus assembly"/>
    <property type="evidence" value="ECO:0007669"/>
    <property type="project" value="InterPro"/>
</dbReference>
<dbReference type="PANTHER" id="PTHR30093">
    <property type="entry name" value="GENERAL SECRETION PATHWAY PROTEIN G"/>
    <property type="match status" value="1"/>
</dbReference>
<dbReference type="AlphaFoldDB" id="A0A5C8ZUD5"/>
<reference evidence="2 3" key="1">
    <citation type="submission" date="2019-08" db="EMBL/GenBank/DDBJ databases">
        <title>Parahaliea maris sp. nov., isolated from the surface seawater.</title>
        <authorList>
            <person name="Liu Y."/>
        </authorList>
    </citation>
    <scope>NUCLEOTIDE SEQUENCE [LARGE SCALE GENOMIC DNA]</scope>
    <source>
        <strain evidence="2 3">HSLHS9</strain>
    </source>
</reference>
<evidence type="ECO:0000256" key="1">
    <source>
        <dbReference type="SAM" id="Phobius"/>
    </source>
</evidence>
<protein>
    <submittedName>
        <fullName evidence="2">Type IV pilin protein</fullName>
    </submittedName>
</protein>
<gene>
    <name evidence="2" type="ORF">FV139_16735</name>
</gene>
<comment type="caution">
    <text evidence="2">The sequence shown here is derived from an EMBL/GenBank/DDBJ whole genome shotgun (WGS) entry which is preliminary data.</text>
</comment>
<dbReference type="NCBIfam" id="TIGR02532">
    <property type="entry name" value="IV_pilin_GFxxxE"/>
    <property type="match status" value="1"/>
</dbReference>
<dbReference type="EMBL" id="VRZA01000006">
    <property type="protein sequence ID" value="TXS91419.1"/>
    <property type="molecule type" value="Genomic_DNA"/>
</dbReference>
<name>A0A5C8ZUD5_9GAMM</name>
<dbReference type="PROSITE" id="PS00409">
    <property type="entry name" value="PROKAR_NTER_METHYL"/>
    <property type="match status" value="1"/>
</dbReference>
<accession>A0A5C8ZUD5</accession>
<dbReference type="SUPFAM" id="SSF54523">
    <property type="entry name" value="Pili subunits"/>
    <property type="match status" value="1"/>
</dbReference>
<dbReference type="InterPro" id="IPR012902">
    <property type="entry name" value="N_methyl_site"/>
</dbReference>
<dbReference type="Gene3D" id="3.30.700.10">
    <property type="entry name" value="Glycoprotein, Type 4 Pilin"/>
    <property type="match status" value="1"/>
</dbReference>
<keyword evidence="1" id="KW-0812">Transmembrane</keyword>
<keyword evidence="1" id="KW-0472">Membrane</keyword>
<keyword evidence="3" id="KW-1185">Reference proteome</keyword>
<evidence type="ECO:0000313" key="2">
    <source>
        <dbReference type="EMBL" id="TXS91419.1"/>
    </source>
</evidence>